<evidence type="ECO:0000313" key="3">
    <source>
        <dbReference type="Proteomes" id="UP000184130"/>
    </source>
</evidence>
<keyword evidence="1" id="KW-0472">Membrane</keyword>
<reference evidence="2 3" key="1">
    <citation type="submission" date="2016-11" db="EMBL/GenBank/DDBJ databases">
        <authorList>
            <person name="Jaros S."/>
            <person name="Januszkiewicz K."/>
            <person name="Wedrychowicz H."/>
        </authorList>
    </citation>
    <scope>NUCLEOTIDE SEQUENCE [LARGE SCALE GENOMIC DNA]</scope>
    <source>
        <strain evidence="2 3">KHT3</strain>
    </source>
</reference>
<dbReference type="Gene3D" id="2.40.50.100">
    <property type="match status" value="1"/>
</dbReference>
<dbReference type="InterPro" id="IPR011053">
    <property type="entry name" value="Single_hybrid_motif"/>
</dbReference>
<dbReference type="OrthoDB" id="1065412at2"/>
<evidence type="ECO:0008006" key="4">
    <source>
        <dbReference type="Google" id="ProtNLM"/>
    </source>
</evidence>
<keyword evidence="1" id="KW-1133">Transmembrane helix</keyword>
<gene>
    <name evidence="2" type="ORF">SAMN05216463_10460</name>
</gene>
<accession>A0A1M6SV81</accession>
<dbReference type="AlphaFoldDB" id="A0A1M6SV81"/>
<name>A0A1M6SV81_XYLRU</name>
<organism evidence="2 3">
    <name type="scientific">Xylanibacter ruminicola</name>
    <name type="common">Prevotella ruminicola</name>
    <dbReference type="NCBI Taxonomy" id="839"/>
    <lineage>
        <taxon>Bacteria</taxon>
        <taxon>Pseudomonadati</taxon>
        <taxon>Bacteroidota</taxon>
        <taxon>Bacteroidia</taxon>
        <taxon>Bacteroidales</taxon>
        <taxon>Prevotellaceae</taxon>
        <taxon>Xylanibacter</taxon>
    </lineage>
</organism>
<protein>
    <recommendedName>
        <fullName evidence="4">HlyD family secretion protein</fullName>
    </recommendedName>
</protein>
<evidence type="ECO:0000313" key="2">
    <source>
        <dbReference type="EMBL" id="SHK48631.1"/>
    </source>
</evidence>
<feature type="transmembrane region" description="Helical" evidence="1">
    <location>
        <begin position="32"/>
        <end position="53"/>
    </location>
</feature>
<dbReference type="Proteomes" id="UP000184130">
    <property type="component" value="Unassembled WGS sequence"/>
</dbReference>
<keyword evidence="1" id="KW-0812">Transmembrane</keyword>
<dbReference type="EMBL" id="FRBD01000004">
    <property type="protein sequence ID" value="SHK48631.1"/>
    <property type="molecule type" value="Genomic_DNA"/>
</dbReference>
<evidence type="ECO:0000256" key="1">
    <source>
        <dbReference type="SAM" id="Phobius"/>
    </source>
</evidence>
<proteinExistence type="predicted"/>
<dbReference type="RefSeq" id="WP_073205652.1">
    <property type="nucleotide sequence ID" value="NZ_FRBD01000004.1"/>
</dbReference>
<dbReference type="SUPFAM" id="SSF51230">
    <property type="entry name" value="Single hybrid motif"/>
    <property type="match status" value="1"/>
</dbReference>
<sequence length="278" mass="30679">MAEIFNKEALEALDDHSEAEEMPRVASPKLRLVLGAMVAMIVVVGYWCVFGTINYKVTAQGVVFPFGEAAPVSVPYDGVVSRVLLTHGTTVSNGTPIMEIRNTLSTTSVQVPRNGVVIQTLPLGTEFKAGQPLAWLLPQDRQMTGREMLCYVTYNDLHKLKIGQQVQATPANLERENWGYAYGKVVGIEYYPTTRQEIISRIKLDPLASFVPDGQPMYEVRVVLEDQDGGLVWSREKSREITVGNGALCNIQIITRKKAVWRVLVGAVDNAIETISGN</sequence>